<dbReference type="InterPro" id="IPR001533">
    <property type="entry name" value="Pterin_deHydtase"/>
</dbReference>
<dbReference type="CDD" id="cd00913">
    <property type="entry name" value="PCD_DCoH_subfamily_a"/>
    <property type="match status" value="1"/>
</dbReference>
<comment type="similarity">
    <text evidence="2">Belongs to the pterin-4-alpha-carbinolamine dehydratase family.</text>
</comment>
<dbReference type="EC" id="4.2.1.96" evidence="3"/>
<dbReference type="PANTHER" id="PTHR42805">
    <property type="entry name" value="PTERIN-4-ALPHA-CARBINOLAMINE DEHYDRATASE-RELATED"/>
    <property type="match status" value="1"/>
</dbReference>
<dbReference type="RefSeq" id="WP_188846407.1">
    <property type="nucleotide sequence ID" value="NZ_BMPJ01000006.1"/>
</dbReference>
<proteinExistence type="inferred from homology"/>
<dbReference type="InterPro" id="IPR050376">
    <property type="entry name" value="Pterin-4-alpha-carb_dehyd"/>
</dbReference>
<comment type="caution">
    <text evidence="5">The sequence shown here is derived from an EMBL/GenBank/DDBJ whole genome shotgun (WGS) entry which is preliminary data.</text>
</comment>
<evidence type="ECO:0000256" key="2">
    <source>
        <dbReference type="ARBA" id="ARBA00006472"/>
    </source>
</evidence>
<dbReference type="Gene3D" id="3.30.1360.20">
    <property type="entry name" value="Transcriptional coactivator/pterin dehydratase"/>
    <property type="match status" value="1"/>
</dbReference>
<dbReference type="SUPFAM" id="SSF55248">
    <property type="entry name" value="PCD-like"/>
    <property type="match status" value="1"/>
</dbReference>
<keyword evidence="4" id="KW-0456">Lyase</keyword>
<protein>
    <recommendedName>
        <fullName evidence="3">4a-hydroxytetrahydrobiopterin dehydratase</fullName>
        <ecNumber evidence="3">4.2.1.96</ecNumber>
    </recommendedName>
</protein>
<sequence>MDWEIQKDPERLLKTFRFRNFQEALAFAQKVGELAERHNHHPRLTVEWGKVTVEWWTHSAGGITEKDREMARLTDALLEVG</sequence>
<evidence type="ECO:0000313" key="6">
    <source>
        <dbReference type="Proteomes" id="UP001589830"/>
    </source>
</evidence>
<accession>A0ABV6Q381</accession>
<reference evidence="5 6" key="1">
    <citation type="submission" date="2024-09" db="EMBL/GenBank/DDBJ databases">
        <authorList>
            <person name="Sun Q."/>
            <person name="Mori K."/>
        </authorList>
    </citation>
    <scope>NUCLEOTIDE SEQUENCE [LARGE SCALE GENOMIC DNA]</scope>
    <source>
        <strain evidence="5 6">NCAIM B.02340</strain>
    </source>
</reference>
<name>A0ABV6Q381_9DEIN</name>
<comment type="catalytic activity">
    <reaction evidence="1">
        <text>(4aS,6R)-4a-hydroxy-L-erythro-5,6,7,8-tetrahydrobiopterin = (6R)-L-erythro-6,7-dihydrobiopterin + H2O</text>
        <dbReference type="Rhea" id="RHEA:11920"/>
        <dbReference type="ChEBI" id="CHEBI:15377"/>
        <dbReference type="ChEBI" id="CHEBI:15642"/>
        <dbReference type="ChEBI" id="CHEBI:43120"/>
        <dbReference type="EC" id="4.2.1.96"/>
    </reaction>
</comment>
<keyword evidence="6" id="KW-1185">Reference proteome</keyword>
<dbReference type="PANTHER" id="PTHR42805:SF1">
    <property type="entry name" value="PTERIN-4-ALPHA-CARBINOLAMINE DEHYDRATASE-RELATED"/>
    <property type="match status" value="1"/>
</dbReference>
<organism evidence="5 6">
    <name type="scientific">Thermus composti</name>
    <dbReference type="NCBI Taxonomy" id="532059"/>
    <lineage>
        <taxon>Bacteria</taxon>
        <taxon>Thermotogati</taxon>
        <taxon>Deinococcota</taxon>
        <taxon>Deinococci</taxon>
        <taxon>Thermales</taxon>
        <taxon>Thermaceae</taxon>
        <taxon>Thermus</taxon>
    </lineage>
</organism>
<dbReference type="Proteomes" id="UP001589830">
    <property type="component" value="Unassembled WGS sequence"/>
</dbReference>
<dbReference type="InterPro" id="IPR036428">
    <property type="entry name" value="PCD_sf"/>
</dbReference>
<evidence type="ECO:0000313" key="5">
    <source>
        <dbReference type="EMBL" id="MFC0596567.1"/>
    </source>
</evidence>
<evidence type="ECO:0000256" key="4">
    <source>
        <dbReference type="ARBA" id="ARBA00023239"/>
    </source>
</evidence>
<evidence type="ECO:0000256" key="3">
    <source>
        <dbReference type="ARBA" id="ARBA00013252"/>
    </source>
</evidence>
<dbReference type="Pfam" id="PF01329">
    <property type="entry name" value="Pterin_4a"/>
    <property type="match status" value="1"/>
</dbReference>
<dbReference type="EMBL" id="JBHLTW010000044">
    <property type="protein sequence ID" value="MFC0596567.1"/>
    <property type="molecule type" value="Genomic_DNA"/>
</dbReference>
<gene>
    <name evidence="5" type="ORF">ACFFFP_10395</name>
</gene>
<evidence type="ECO:0000256" key="1">
    <source>
        <dbReference type="ARBA" id="ARBA00001554"/>
    </source>
</evidence>